<protein>
    <submittedName>
        <fullName evidence="1">Uncharacterized protein</fullName>
    </submittedName>
</protein>
<sequence>MNKKISTILICINAFCIQSIFAKENIQVQTLLTLDAINCESPNPMQDFLLNYYSAQKSENKPVLKGQRFILNDANYRGINAVKTYPTKYGQQTDFSVNFNQFTLPVIKISVWTKGYAIEQSDAYYIVFKGKPSQVSKALKQQFSTQWKTADRLTQTPQGNTRLQCEDITGISPAGDMIE</sequence>
<dbReference type="Proteomes" id="UP000279962">
    <property type="component" value="Chromosome"/>
</dbReference>
<name>A0A3G2T8U1_9GAMM</name>
<dbReference type="RefSeq" id="WP_087553606.1">
    <property type="nucleotide sequence ID" value="NZ_CP033133.1"/>
</dbReference>
<dbReference type="AlphaFoldDB" id="A0A3G2T8U1"/>
<organism evidence="1 2">
    <name type="scientific">Acinetobacter wuhouensis</name>
    <dbReference type="NCBI Taxonomy" id="1879050"/>
    <lineage>
        <taxon>Bacteria</taxon>
        <taxon>Pseudomonadati</taxon>
        <taxon>Pseudomonadota</taxon>
        <taxon>Gammaproteobacteria</taxon>
        <taxon>Moraxellales</taxon>
        <taxon>Moraxellaceae</taxon>
        <taxon>Acinetobacter</taxon>
    </lineage>
</organism>
<reference evidence="1 2" key="1">
    <citation type="submission" date="2018-10" db="EMBL/GenBank/DDBJ databases">
        <title>The complete genome of Acinetobacter wuhouensis strain WCHAW010062.</title>
        <authorList>
            <person name="Hu Y."/>
            <person name="Long H."/>
            <person name="Feng Y."/>
            <person name="Zong Z."/>
        </authorList>
    </citation>
    <scope>NUCLEOTIDE SEQUENCE [LARGE SCALE GENOMIC DNA]</scope>
    <source>
        <strain evidence="1 2">WCHAW010062</strain>
    </source>
</reference>
<evidence type="ECO:0000313" key="1">
    <source>
        <dbReference type="EMBL" id="AYO56176.1"/>
    </source>
</evidence>
<gene>
    <name evidence="1" type="ORF">CDG68_22215</name>
</gene>
<proteinExistence type="predicted"/>
<evidence type="ECO:0000313" key="2">
    <source>
        <dbReference type="Proteomes" id="UP000279962"/>
    </source>
</evidence>
<dbReference type="EMBL" id="CP033133">
    <property type="protein sequence ID" value="AYO56176.1"/>
    <property type="molecule type" value="Genomic_DNA"/>
</dbReference>
<accession>A0A3G2T8U1</accession>